<dbReference type="Proteomes" id="UP000530928">
    <property type="component" value="Unassembled WGS sequence"/>
</dbReference>
<evidence type="ECO:0000256" key="1">
    <source>
        <dbReference type="SAM" id="MobiDB-lite"/>
    </source>
</evidence>
<evidence type="ECO:0000313" key="3">
    <source>
        <dbReference type="Proteomes" id="UP000530928"/>
    </source>
</evidence>
<organism evidence="2 3">
    <name type="scientific">Nonomuraea soli</name>
    <dbReference type="NCBI Taxonomy" id="1032476"/>
    <lineage>
        <taxon>Bacteria</taxon>
        <taxon>Bacillati</taxon>
        <taxon>Actinomycetota</taxon>
        <taxon>Actinomycetes</taxon>
        <taxon>Streptosporangiales</taxon>
        <taxon>Streptosporangiaceae</taxon>
        <taxon>Nonomuraea</taxon>
    </lineage>
</organism>
<keyword evidence="3" id="KW-1185">Reference proteome</keyword>
<proteinExistence type="predicted"/>
<gene>
    <name evidence="2" type="ORF">HNR30_001552</name>
</gene>
<feature type="compositionally biased region" description="Acidic residues" evidence="1">
    <location>
        <begin position="21"/>
        <end position="36"/>
    </location>
</feature>
<accession>A0A7W0CFG5</accession>
<protein>
    <submittedName>
        <fullName evidence="2">Uncharacterized protein</fullName>
    </submittedName>
</protein>
<reference evidence="2 3" key="1">
    <citation type="submission" date="2020-07" db="EMBL/GenBank/DDBJ databases">
        <title>Genomic Encyclopedia of Type Strains, Phase IV (KMG-IV): sequencing the most valuable type-strain genomes for metagenomic binning, comparative biology and taxonomic classification.</title>
        <authorList>
            <person name="Goeker M."/>
        </authorList>
    </citation>
    <scope>NUCLEOTIDE SEQUENCE [LARGE SCALE GENOMIC DNA]</scope>
    <source>
        <strain evidence="2 3">DSM 45533</strain>
    </source>
</reference>
<evidence type="ECO:0000313" key="2">
    <source>
        <dbReference type="EMBL" id="MBA2890211.1"/>
    </source>
</evidence>
<sequence>MPDDTPAGTGHVPGPPHPELPPDEPESAQEVSEDPAAEPAAEPARPPDGFEPL</sequence>
<feature type="region of interest" description="Disordered" evidence="1">
    <location>
        <begin position="1"/>
        <end position="53"/>
    </location>
</feature>
<comment type="caution">
    <text evidence="2">The sequence shown here is derived from an EMBL/GenBank/DDBJ whole genome shotgun (WGS) entry which is preliminary data.</text>
</comment>
<dbReference type="RefSeq" id="WP_181609054.1">
    <property type="nucleotide sequence ID" value="NZ_BAABAM010000006.1"/>
</dbReference>
<name>A0A7W0CFG5_9ACTN</name>
<dbReference type="EMBL" id="JACDUR010000002">
    <property type="protein sequence ID" value="MBA2890211.1"/>
    <property type="molecule type" value="Genomic_DNA"/>
</dbReference>
<dbReference type="AlphaFoldDB" id="A0A7W0CFG5"/>